<organism evidence="3 4">
    <name type="scientific">Aquimarina gracilis</name>
    <dbReference type="NCBI Taxonomy" id="874422"/>
    <lineage>
        <taxon>Bacteria</taxon>
        <taxon>Pseudomonadati</taxon>
        <taxon>Bacteroidota</taxon>
        <taxon>Flavobacteriia</taxon>
        <taxon>Flavobacteriales</taxon>
        <taxon>Flavobacteriaceae</taxon>
        <taxon>Aquimarina</taxon>
    </lineage>
</organism>
<dbReference type="InterPro" id="IPR028974">
    <property type="entry name" value="TSP_type-3_rpt"/>
</dbReference>
<comment type="caution">
    <text evidence="3">The sequence shown here is derived from an EMBL/GenBank/DDBJ whole genome shotgun (WGS) entry which is preliminary data.</text>
</comment>
<evidence type="ECO:0000313" key="4">
    <source>
        <dbReference type="Proteomes" id="UP001327027"/>
    </source>
</evidence>
<feature type="non-terminal residue" evidence="3">
    <location>
        <position position="1774"/>
    </location>
</feature>
<protein>
    <recommendedName>
        <fullName evidence="2">DUF7507 domain-containing protein</fullName>
    </recommendedName>
</protein>
<accession>A0ABU5ZVD2</accession>
<dbReference type="RefSeq" id="WP_407654025.1">
    <property type="nucleotide sequence ID" value="NZ_JAYKLX010000004.1"/>
</dbReference>
<reference evidence="3 4" key="1">
    <citation type="journal article" date="2013" name="Int. J. Syst. Evol. Microbiol.">
        <title>Aquimarina gracilis sp. nov., isolated from the gut microflora of a mussel, Mytilus coruscus, and emended description of Aquimarina spongiae.</title>
        <authorList>
            <person name="Park S.C."/>
            <person name="Choe H.N."/>
            <person name="Baik K.S."/>
            <person name="Seong C.N."/>
        </authorList>
    </citation>
    <scope>NUCLEOTIDE SEQUENCE [LARGE SCALE GENOMIC DNA]</scope>
    <source>
        <strain evidence="3 4">PSC32</strain>
    </source>
</reference>
<dbReference type="Proteomes" id="UP001327027">
    <property type="component" value="Unassembled WGS sequence"/>
</dbReference>
<proteinExistence type="predicted"/>
<feature type="domain" description="DUF7507" evidence="2">
    <location>
        <begin position="1581"/>
        <end position="1680"/>
    </location>
</feature>
<feature type="compositionally biased region" description="Acidic residues" evidence="1">
    <location>
        <begin position="1526"/>
        <end position="1536"/>
    </location>
</feature>
<dbReference type="EMBL" id="JAYKLX010000004">
    <property type="protein sequence ID" value="MEB3345906.1"/>
    <property type="molecule type" value="Genomic_DNA"/>
</dbReference>
<evidence type="ECO:0000256" key="1">
    <source>
        <dbReference type="SAM" id="MobiDB-lite"/>
    </source>
</evidence>
<gene>
    <name evidence="3" type="ORF">U6A24_10555</name>
</gene>
<dbReference type="InterPro" id="IPR047589">
    <property type="entry name" value="DUF11_rpt"/>
</dbReference>
<feature type="compositionally biased region" description="Polar residues" evidence="1">
    <location>
        <begin position="1178"/>
        <end position="1187"/>
    </location>
</feature>
<feature type="region of interest" description="Disordered" evidence="1">
    <location>
        <begin position="1495"/>
        <end position="1570"/>
    </location>
</feature>
<feature type="region of interest" description="Disordered" evidence="1">
    <location>
        <begin position="1285"/>
        <end position="1312"/>
    </location>
</feature>
<feature type="compositionally biased region" description="Acidic residues" evidence="1">
    <location>
        <begin position="1683"/>
        <end position="1700"/>
    </location>
</feature>
<evidence type="ECO:0000259" key="2">
    <source>
        <dbReference type="Pfam" id="PF24346"/>
    </source>
</evidence>
<dbReference type="NCBIfam" id="TIGR01451">
    <property type="entry name" value="B_ant_repeat"/>
    <property type="match status" value="1"/>
</dbReference>
<feature type="region of interest" description="Disordered" evidence="1">
    <location>
        <begin position="1669"/>
        <end position="1705"/>
    </location>
</feature>
<dbReference type="InterPro" id="IPR055354">
    <property type="entry name" value="DUF7507"/>
</dbReference>
<feature type="compositionally biased region" description="Acidic residues" evidence="1">
    <location>
        <begin position="1495"/>
        <end position="1516"/>
    </location>
</feature>
<evidence type="ECO:0000313" key="3">
    <source>
        <dbReference type="EMBL" id="MEB3345906.1"/>
    </source>
</evidence>
<sequence length="1774" mass="182795">MKFFTHSTLNNIKILAVLSILIIISSKNHAQVVTTWGGLSGVLPENNYPTSSLSAIGDGVTFVNVDITRSPSATVGGVENAVPPSLILANSFNNTRATVGVSGNTYTYVFSEPVHVILSSQEHSDLVRTENIKVSSPDAGVVFTGSLTGAQTGHFINNNNTSEIHIGSNASITAAGTYWTVQSNIAITTLTVEYYVTDPAEAASGEPFTLDLAPVPYIRLDDTNITGAGGIDINVTGCAKSYEILDNSNTGATSEFNAPHGLDFMTVTLVNPQDVGQEELSIAGTFDGITVSGNGTTSLTITNVSSDVNTLRNTLDDLVYKNSAAIPEIATPRIVEVTVTDPFGNTSATATTTVSLSNASSSGSTAGPLIVFTTGSTVDLFTGLDGSEDTGGTWVDVDATGSLVGNTVTIAALPLGPSRFNYTVTGTTPCSDETTTVVVLNLDGSELSITAPVTSSNCGTLTTNYSDPTFSANSDDPIHIFDGGPSSGELECPAGGAGTTYDWYIFNPLTNSYDDFAIGSTRIQTGLDDGGYLVVRNDGGTIEEGRAWVWNNTIDTDAGTNATACIGDTVILSGVAANNSDYTYYNPVPRPFVITASTIISVEFNITHTYISDVAYYLVSPDGAVTIPLGLNEPGVACNASANAVGLVFTNDPAAVTTLPNFDICEFNRNNACANVSLSGTYNSYYTDPSNSNAFTCTFFAPASGPTAIDMSALAGYDARQGGWKVQVYDCEPADTGEIDQIIITFDDGAGTTQIFDSGTIPNGTAEAQINDNSCDPLTASIYEVPFSGSTSAIEEIGIQDGIGTDSSGGYEWSYSTVGPTGPFSAPFENATLTPAVVVNETTWFRLRADNGSTCSGEDVVQITVTDSPNSGTGTDEFACAGDALVDLNTLITDADMGGIWSVSVTSPDAPGGDFNAGAGTYDPTTGGVYVFDYTVNATAPCTINAVTSVTVSVQAAPNTGINNTVNANGASGVINLFSELLGTPETGGTWSLDTGGDDPGANFDQGLGTLDSSGLAGGTYIFQYTLTNCTTAMSAITVIFSAVDTDMDGVGDAVDFDDDNDGILDTAENSLGVDPSADADMDGIPNYQDFDNNGTATAPVCLDGDLNGICDTLDPVFDNDQDGVPNHYDLDSDNDGIYDVIETGGTDGDNDGRADDFDGDATNDNGIPDSANGGTGISTPTNSDSSGDADYLVLDSDGDGCDDVIEAGFTDGDDNGLLGSGTFGIGLTVDGNGVVTSGIDGYTTPVDADTDTIADYQQVGGPDADNDGISDACDLTFDNNDGDTVGDNLDLDDDNDGIPDTAENSLGVDPSADTDADGIPNYQDFTDNGSLTAPDCTDADANGICDTLDPVFDFDGDGVPNHFDLDSDNDGITDIIEAGGVDTDFDGIIDGFSDGNNDGLDDTIAGAPLPLTNTDGTGNANFLDIDADDDGIVDNIEAQATAAYLPPFGNDTDNDGIDDRYDVDCSFGTCGIAGTPIVPTNTDGLGDGADYIDLDSDDDGENDTIEGYDTNDDGVADTILANNDSDGDGLDDNFDVDGTSTTDAGGVTNGGQTAGNPFPDTDSPGGEPDWRDPVVNDLEITKVDTYVDTNTNGIIDVGDTINYVFVITNNGTATLTNINVSDPTVTVAGGPIATLAATTSDNSTFTGSYTIQAGDITAGSFSNTATVSAEDPNGNTISSLSDDPDDPSDATDDDNDGNPDDATVTDLRQPLLDITKTDTYVDVDSNGIINAGDRIDYVFEVTNTGNVDLTGISVSDMDATITATLPTIDLVVG</sequence>
<feature type="compositionally biased region" description="Polar residues" evidence="1">
    <location>
        <begin position="1669"/>
        <end position="1681"/>
    </location>
</feature>
<keyword evidence="4" id="KW-1185">Reference proteome</keyword>
<feature type="region of interest" description="Disordered" evidence="1">
    <location>
        <begin position="1144"/>
        <end position="1192"/>
    </location>
</feature>
<dbReference type="Pfam" id="PF24346">
    <property type="entry name" value="DUF7507"/>
    <property type="match status" value="2"/>
</dbReference>
<dbReference type="Gene3D" id="4.10.1080.10">
    <property type="entry name" value="TSP type-3 repeat"/>
    <property type="match status" value="1"/>
</dbReference>
<feature type="domain" description="DUF7507" evidence="2">
    <location>
        <begin position="1711"/>
        <end position="1763"/>
    </location>
</feature>
<name>A0ABU5ZVD2_9FLAO</name>